<feature type="domain" description="Nephrocystin 3-like N-terminal" evidence="2">
    <location>
        <begin position="363"/>
        <end position="511"/>
    </location>
</feature>
<dbReference type="InterPro" id="IPR035994">
    <property type="entry name" value="Nucleoside_phosphorylase_sf"/>
</dbReference>
<dbReference type="Pfam" id="PF24883">
    <property type="entry name" value="NPHP3_N"/>
    <property type="match status" value="1"/>
</dbReference>
<evidence type="ECO:0000313" key="4">
    <source>
        <dbReference type="Proteomes" id="UP000053617"/>
    </source>
</evidence>
<dbReference type="InterPro" id="IPR056884">
    <property type="entry name" value="NPHP3-like_N"/>
</dbReference>
<dbReference type="STRING" id="1442369.A0A0D2IND3"/>
<dbReference type="Proteomes" id="UP000053617">
    <property type="component" value="Unassembled WGS sequence"/>
</dbReference>
<evidence type="ECO:0000313" key="3">
    <source>
        <dbReference type="EMBL" id="KIX07334.1"/>
    </source>
</evidence>
<evidence type="ECO:0000256" key="1">
    <source>
        <dbReference type="ARBA" id="ARBA00022737"/>
    </source>
</evidence>
<dbReference type="VEuPathDB" id="FungiDB:Z518_01987"/>
<keyword evidence="4" id="KW-1185">Reference proteome</keyword>
<dbReference type="HOGENOM" id="CLU_000288_34_13_1"/>
<keyword evidence="1" id="KW-0677">Repeat</keyword>
<name>A0A0D2IND3_9EURO</name>
<dbReference type="SUPFAM" id="SSF53167">
    <property type="entry name" value="Purine and uridine phosphorylases"/>
    <property type="match status" value="1"/>
</dbReference>
<gene>
    <name evidence="3" type="ORF">Z518_01987</name>
</gene>
<dbReference type="OrthoDB" id="1577640at2759"/>
<dbReference type="Gene3D" id="3.40.50.300">
    <property type="entry name" value="P-loop containing nucleotide triphosphate hydrolases"/>
    <property type="match status" value="1"/>
</dbReference>
<protein>
    <submittedName>
        <fullName evidence="3">Rhinocladiella mackenziei CBS 650.93 unplaced genomic scaffold supercont1.2, whole genome shotgun sequence</fullName>
    </submittedName>
</protein>
<dbReference type="PANTHER" id="PTHR46082:SF11">
    <property type="entry name" value="AAA+ ATPASE DOMAIN-CONTAINING PROTEIN-RELATED"/>
    <property type="match status" value="1"/>
</dbReference>
<dbReference type="Gene3D" id="3.40.50.1580">
    <property type="entry name" value="Nucleoside phosphorylase domain"/>
    <property type="match status" value="1"/>
</dbReference>
<dbReference type="EMBL" id="KN847476">
    <property type="protein sequence ID" value="KIX07334.1"/>
    <property type="molecule type" value="Genomic_DNA"/>
</dbReference>
<dbReference type="InterPro" id="IPR053137">
    <property type="entry name" value="NLR-like"/>
</dbReference>
<dbReference type="InterPro" id="IPR027417">
    <property type="entry name" value="P-loop_NTPase"/>
</dbReference>
<proteinExistence type="predicted"/>
<dbReference type="PANTHER" id="PTHR46082">
    <property type="entry name" value="ATP/GTP-BINDING PROTEIN-RELATED"/>
    <property type="match status" value="1"/>
</dbReference>
<organism evidence="3 4">
    <name type="scientific">Rhinocladiella mackenziei CBS 650.93</name>
    <dbReference type="NCBI Taxonomy" id="1442369"/>
    <lineage>
        <taxon>Eukaryota</taxon>
        <taxon>Fungi</taxon>
        <taxon>Dikarya</taxon>
        <taxon>Ascomycota</taxon>
        <taxon>Pezizomycotina</taxon>
        <taxon>Eurotiomycetes</taxon>
        <taxon>Chaetothyriomycetidae</taxon>
        <taxon>Chaetothyriales</taxon>
        <taxon>Herpotrichiellaceae</taxon>
        <taxon>Rhinocladiella</taxon>
    </lineage>
</organism>
<dbReference type="AlphaFoldDB" id="A0A0D2IND3"/>
<dbReference type="GO" id="GO:0003824">
    <property type="term" value="F:catalytic activity"/>
    <property type="evidence" value="ECO:0007669"/>
    <property type="project" value="InterPro"/>
</dbReference>
<dbReference type="GO" id="GO:0009116">
    <property type="term" value="P:nucleoside metabolic process"/>
    <property type="evidence" value="ECO:0007669"/>
    <property type="project" value="InterPro"/>
</dbReference>
<dbReference type="RefSeq" id="XP_013274470.1">
    <property type="nucleotide sequence ID" value="XM_013419016.1"/>
</dbReference>
<accession>A0A0D2IND3</accession>
<sequence length="521" mass="58009">MNPTDYHVGWICALPIEEAAVLDMLDEQYHHTVQQAKHDQNNYILGRIGAHNVAIACLPRGVKGHTSATVVATQMRFTFSSIRFGLLVGVGGGVPTAQHDIRLGDVVVSSPTGKDGGVVQYDFGKTFHQGHFVRTGSLNRPPDVLLNAVSSLEARHASQGSQTGAILGAILREVMLRNPSRESACTYLGSDKDELFESSYVHPDADSASCDACDRRYLIRRFGRSRNDPVIHYGLIASGNQVIRDAIMRDQLSGELDILCFEMEAAGLMDNFPCLVIRGICDYSDSHKNKRWQEYAAATAASYAKELLSVIAPAPSFEMKDPNFGCDFGPRASWHFGRAQGFQSLWFREMGARRDNIGRAADGTCSWLENDWYYREWTRQNHGLLWITGNPGAGKSVLLDTLVSTIEREAADTDLIVASFFVHGRGSQMQRTSIGLYRSILHQILSKAKPLLSKFSKIFLSKQENQGEYGQAWTWHEKEILEFLNSRVKRYTSTCPIRLFVDALDECGEEAARNSRLSFGN</sequence>
<dbReference type="GeneID" id="25290058"/>
<reference evidence="3 4" key="1">
    <citation type="submission" date="2015-01" db="EMBL/GenBank/DDBJ databases">
        <title>The Genome Sequence of Rhinocladiella mackenzie CBS 650.93.</title>
        <authorList>
            <consortium name="The Broad Institute Genomics Platform"/>
            <person name="Cuomo C."/>
            <person name="de Hoog S."/>
            <person name="Gorbushina A."/>
            <person name="Stielow B."/>
            <person name="Teixiera M."/>
            <person name="Abouelleil A."/>
            <person name="Chapman S.B."/>
            <person name="Priest M."/>
            <person name="Young S.K."/>
            <person name="Wortman J."/>
            <person name="Nusbaum C."/>
            <person name="Birren B."/>
        </authorList>
    </citation>
    <scope>NUCLEOTIDE SEQUENCE [LARGE SCALE GENOMIC DNA]</scope>
    <source>
        <strain evidence="3 4">CBS 650.93</strain>
    </source>
</reference>
<evidence type="ECO:0000259" key="2">
    <source>
        <dbReference type="Pfam" id="PF24883"/>
    </source>
</evidence>